<feature type="domain" description="PilZ" evidence="1">
    <location>
        <begin position="11"/>
        <end position="98"/>
    </location>
</feature>
<sequence>MFSLKAPFSDERRRHQRVKVALLGRYMLSSRREYPCQTVDMSPGGVSLIAPVPAQAGERVVVYLDHVGRVEGQMVRAVPNGFAMTVSATIRKRDKLAAQLTWLANRGMLGLPEDRRHERVAPRNPRAMLVTEDGKEHEVRIIDVSLSGAAVTTSLELPIGSPVTLGKTAARVVRHFDKGLAVEFNRPQNQDQLAEQFG</sequence>
<dbReference type="InterPro" id="IPR009875">
    <property type="entry name" value="PilZ_domain"/>
</dbReference>
<evidence type="ECO:0000313" key="3">
    <source>
        <dbReference type="Proteomes" id="UP000249577"/>
    </source>
</evidence>
<accession>A0A2W5KQ24</accession>
<evidence type="ECO:0000313" key="2">
    <source>
        <dbReference type="EMBL" id="PZQ16945.1"/>
    </source>
</evidence>
<dbReference type="Pfam" id="PF07238">
    <property type="entry name" value="PilZ"/>
    <property type="match status" value="2"/>
</dbReference>
<gene>
    <name evidence="2" type="ORF">DI565_06025</name>
</gene>
<feature type="domain" description="PilZ" evidence="1">
    <location>
        <begin position="114"/>
        <end position="191"/>
    </location>
</feature>
<dbReference type="AlphaFoldDB" id="A0A2W5KQ24"/>
<dbReference type="Gene3D" id="2.40.10.220">
    <property type="entry name" value="predicted glycosyltransferase like domains"/>
    <property type="match status" value="2"/>
</dbReference>
<proteinExistence type="predicted"/>
<comment type="caution">
    <text evidence="2">The sequence shown here is derived from an EMBL/GenBank/DDBJ whole genome shotgun (WGS) entry which is preliminary data.</text>
</comment>
<dbReference type="Proteomes" id="UP000249577">
    <property type="component" value="Unassembled WGS sequence"/>
</dbReference>
<dbReference type="EMBL" id="QFPN01000003">
    <property type="protein sequence ID" value="PZQ16945.1"/>
    <property type="molecule type" value="Genomic_DNA"/>
</dbReference>
<reference evidence="2 3" key="1">
    <citation type="submission" date="2017-08" db="EMBL/GenBank/DDBJ databases">
        <title>Infants hospitalized years apart are colonized by the same room-sourced microbial strains.</title>
        <authorList>
            <person name="Brooks B."/>
            <person name="Olm M.R."/>
            <person name="Firek B.A."/>
            <person name="Baker R."/>
            <person name="Thomas B.C."/>
            <person name="Morowitz M.J."/>
            <person name="Banfield J.F."/>
        </authorList>
    </citation>
    <scope>NUCLEOTIDE SEQUENCE [LARGE SCALE GENOMIC DNA]</scope>
    <source>
        <strain evidence="2">S2_005_003_R2_43</strain>
    </source>
</reference>
<organism evidence="2 3">
    <name type="scientific">Ancylobacter novellus</name>
    <name type="common">Thiobacillus novellus</name>
    <dbReference type="NCBI Taxonomy" id="921"/>
    <lineage>
        <taxon>Bacteria</taxon>
        <taxon>Pseudomonadati</taxon>
        <taxon>Pseudomonadota</taxon>
        <taxon>Alphaproteobacteria</taxon>
        <taxon>Hyphomicrobiales</taxon>
        <taxon>Xanthobacteraceae</taxon>
        <taxon>Ancylobacter</taxon>
    </lineage>
</organism>
<name>A0A2W5KQ24_ANCNO</name>
<protein>
    <submittedName>
        <fullName evidence="2">Pilus assembly protein PilZ</fullName>
    </submittedName>
</protein>
<dbReference type="GO" id="GO:0035438">
    <property type="term" value="F:cyclic-di-GMP binding"/>
    <property type="evidence" value="ECO:0007669"/>
    <property type="project" value="InterPro"/>
</dbReference>
<evidence type="ECO:0000259" key="1">
    <source>
        <dbReference type="Pfam" id="PF07238"/>
    </source>
</evidence>
<dbReference type="SUPFAM" id="SSF141371">
    <property type="entry name" value="PilZ domain-like"/>
    <property type="match status" value="2"/>
</dbReference>